<reference evidence="1 2" key="1">
    <citation type="submission" date="2019-11" db="EMBL/GenBank/DDBJ databases">
        <title>Draft genome sequences of five Paenibacillus species of dairy origin.</title>
        <authorList>
            <person name="Olajide A.M."/>
            <person name="Chen S."/>
            <person name="Lapointe G."/>
        </authorList>
    </citation>
    <scope>NUCLEOTIDE SEQUENCE [LARGE SCALE GENOMIC DNA]</scope>
    <source>
        <strain evidence="1 2">12CR55</strain>
    </source>
</reference>
<sequence length="283" mass="33246">MSEALKPVRRSKLRVWLGTRYYRFRRYMEWYLGKDKIAGTRSRNLLPHVISEHQSPLLRQLKDVDMWLQHNKITNLKLAVSRIDGLILQPGETFSFWRQVGKPTRRKGYVDGMVLHYGKFKHGVGGGLCQLTNLLYWMALHSPLEIRERHRHSYDVFPDSGRTQPFGSGATCSYNYLDLKLYNPGDEPVQLHVYLNAENLVGELRAVSPSLYRYEVYEREHRITREYWGGHIRHNLIYRRVYNLDAELIEDCYITENHALMMYEPLLEAGDIPKSEESDGVKC</sequence>
<protein>
    <submittedName>
        <fullName evidence="1">Vancomycin resistance protein</fullName>
    </submittedName>
</protein>
<gene>
    <name evidence="1" type="ORF">GNP95_13495</name>
</gene>
<dbReference type="Proteomes" id="UP000447876">
    <property type="component" value="Unassembled WGS sequence"/>
</dbReference>
<dbReference type="RefSeq" id="WP_155611409.1">
    <property type="nucleotide sequence ID" value="NZ_WNZW01000004.1"/>
</dbReference>
<evidence type="ECO:0000313" key="1">
    <source>
        <dbReference type="EMBL" id="MUG46004.1"/>
    </source>
</evidence>
<dbReference type="AlphaFoldDB" id="A0A7X3CNN9"/>
<name>A0A7X3CNN9_9BACL</name>
<evidence type="ECO:0000313" key="2">
    <source>
        <dbReference type="Proteomes" id="UP000447876"/>
    </source>
</evidence>
<comment type="caution">
    <text evidence="1">The sequence shown here is derived from an EMBL/GenBank/DDBJ whole genome shotgun (WGS) entry which is preliminary data.</text>
</comment>
<proteinExistence type="predicted"/>
<organism evidence="1 2">
    <name type="scientific">Paenibacillus woosongensis</name>
    <dbReference type="NCBI Taxonomy" id="307580"/>
    <lineage>
        <taxon>Bacteria</taxon>
        <taxon>Bacillati</taxon>
        <taxon>Bacillota</taxon>
        <taxon>Bacilli</taxon>
        <taxon>Bacillales</taxon>
        <taxon>Paenibacillaceae</taxon>
        <taxon>Paenibacillus</taxon>
    </lineage>
</organism>
<dbReference type="PANTHER" id="PTHR35788:SF1">
    <property type="entry name" value="EXPORTED PROTEIN"/>
    <property type="match status" value="1"/>
</dbReference>
<dbReference type="Pfam" id="PF04294">
    <property type="entry name" value="VanW"/>
    <property type="match status" value="1"/>
</dbReference>
<dbReference type="EMBL" id="WNZW01000004">
    <property type="protein sequence ID" value="MUG46004.1"/>
    <property type="molecule type" value="Genomic_DNA"/>
</dbReference>
<dbReference type="InterPro" id="IPR007391">
    <property type="entry name" value="Vancomycin_resist_VanW"/>
</dbReference>
<dbReference type="InterPro" id="IPR052913">
    <property type="entry name" value="Glycopeptide_resist_protein"/>
</dbReference>
<dbReference type="OrthoDB" id="9813301at2"/>
<dbReference type="PANTHER" id="PTHR35788">
    <property type="entry name" value="EXPORTED PROTEIN-RELATED"/>
    <property type="match status" value="1"/>
</dbReference>
<accession>A0A7X3CNN9</accession>